<dbReference type="OrthoDB" id="5420958at2759"/>
<keyword evidence="1" id="KW-1133">Transmembrane helix</keyword>
<proteinExistence type="predicted"/>
<dbReference type="Proteomes" id="UP000235371">
    <property type="component" value="Unassembled WGS sequence"/>
</dbReference>
<keyword evidence="1" id="KW-0472">Membrane</keyword>
<dbReference type="STRING" id="1095630.A0A2J6SH11"/>
<feature type="non-terminal residue" evidence="2">
    <location>
        <position position="1"/>
    </location>
</feature>
<organism evidence="2 3">
    <name type="scientific">Hyaloscypha bicolor E</name>
    <dbReference type="NCBI Taxonomy" id="1095630"/>
    <lineage>
        <taxon>Eukaryota</taxon>
        <taxon>Fungi</taxon>
        <taxon>Dikarya</taxon>
        <taxon>Ascomycota</taxon>
        <taxon>Pezizomycotina</taxon>
        <taxon>Leotiomycetes</taxon>
        <taxon>Helotiales</taxon>
        <taxon>Hyaloscyphaceae</taxon>
        <taxon>Hyaloscypha</taxon>
        <taxon>Hyaloscypha bicolor</taxon>
    </lineage>
</organism>
<feature type="transmembrane region" description="Helical" evidence="1">
    <location>
        <begin position="7"/>
        <end position="24"/>
    </location>
</feature>
<accession>A0A2J6SH11</accession>
<evidence type="ECO:0000256" key="1">
    <source>
        <dbReference type="SAM" id="Phobius"/>
    </source>
</evidence>
<evidence type="ECO:0000313" key="2">
    <source>
        <dbReference type="EMBL" id="PMD50066.1"/>
    </source>
</evidence>
<feature type="transmembrane region" description="Helical" evidence="1">
    <location>
        <begin position="44"/>
        <end position="61"/>
    </location>
</feature>
<dbReference type="InParanoid" id="A0A2J6SH11"/>
<evidence type="ECO:0000313" key="3">
    <source>
        <dbReference type="Proteomes" id="UP000235371"/>
    </source>
</evidence>
<gene>
    <name evidence="2" type="ORF">K444DRAFT_548073</name>
</gene>
<dbReference type="AlphaFoldDB" id="A0A2J6SH11"/>
<reference evidence="2 3" key="1">
    <citation type="submission" date="2016-04" db="EMBL/GenBank/DDBJ databases">
        <title>A degradative enzymes factory behind the ericoid mycorrhizal symbiosis.</title>
        <authorList>
            <consortium name="DOE Joint Genome Institute"/>
            <person name="Martino E."/>
            <person name="Morin E."/>
            <person name="Grelet G."/>
            <person name="Kuo A."/>
            <person name="Kohler A."/>
            <person name="Daghino S."/>
            <person name="Barry K."/>
            <person name="Choi C."/>
            <person name="Cichocki N."/>
            <person name="Clum A."/>
            <person name="Copeland A."/>
            <person name="Hainaut M."/>
            <person name="Haridas S."/>
            <person name="Labutti K."/>
            <person name="Lindquist E."/>
            <person name="Lipzen A."/>
            <person name="Khouja H.-R."/>
            <person name="Murat C."/>
            <person name="Ohm R."/>
            <person name="Olson A."/>
            <person name="Spatafora J."/>
            <person name="Veneault-Fourrey C."/>
            <person name="Henrissat B."/>
            <person name="Grigoriev I."/>
            <person name="Martin F."/>
            <person name="Perotto S."/>
        </authorList>
    </citation>
    <scope>NUCLEOTIDE SEQUENCE [LARGE SCALE GENOMIC DNA]</scope>
    <source>
        <strain evidence="2 3">E</strain>
    </source>
</reference>
<sequence length="70" mass="8644">FQEYYKIYNIITFKLPLYLFHLIQPLNIRYFSILKQIEIFIKAYINYIIKVKFFLAFIVVYKKLIIAQNT</sequence>
<dbReference type="RefSeq" id="XP_024726970.1">
    <property type="nucleotide sequence ID" value="XM_024876347.1"/>
</dbReference>
<keyword evidence="1" id="KW-0812">Transmembrane</keyword>
<name>A0A2J6SH11_9HELO</name>
<protein>
    <submittedName>
        <fullName evidence="2">Uncharacterized protein</fullName>
    </submittedName>
</protein>
<keyword evidence="3" id="KW-1185">Reference proteome</keyword>
<dbReference type="EMBL" id="KZ613914">
    <property type="protein sequence ID" value="PMD50066.1"/>
    <property type="molecule type" value="Genomic_DNA"/>
</dbReference>
<dbReference type="GeneID" id="36584426"/>